<gene>
    <name evidence="7" type="primary">nadE</name>
    <name evidence="11" type="ORF">SAMN02745181_1626</name>
</gene>
<reference evidence="11 12" key="1">
    <citation type="submission" date="2016-11" db="EMBL/GenBank/DDBJ databases">
        <authorList>
            <person name="Jaros S."/>
            <person name="Januszkiewicz K."/>
            <person name="Wedrychowicz H."/>
        </authorList>
    </citation>
    <scope>NUCLEOTIDE SEQUENCE [LARGE SCALE GENOMIC DNA]</scope>
    <source>
        <strain evidence="11 12">DSM 18772</strain>
    </source>
</reference>
<comment type="caution">
    <text evidence="7">Lacks conserved residue(s) required for the propagation of feature annotation.</text>
</comment>
<protein>
    <recommendedName>
        <fullName evidence="7 8">Glutamine-dependent NAD(+) synthetase</fullName>
        <ecNumber evidence="7 8">6.3.5.1</ecNumber>
    </recommendedName>
    <alternativeName>
        <fullName evidence="7 8">NAD(+) synthase [glutamine-hydrolyzing]</fullName>
    </alternativeName>
</protein>
<evidence type="ECO:0000259" key="10">
    <source>
        <dbReference type="PROSITE" id="PS50263"/>
    </source>
</evidence>
<keyword evidence="6 7" id="KW-0520">NAD</keyword>
<dbReference type="NCBIfam" id="TIGR00552">
    <property type="entry name" value="nadE"/>
    <property type="match status" value="1"/>
</dbReference>
<dbReference type="Pfam" id="PF02540">
    <property type="entry name" value="NAD_synthase"/>
    <property type="match status" value="1"/>
</dbReference>
<dbReference type="SUPFAM" id="SSF56317">
    <property type="entry name" value="Carbon-nitrogen hydrolase"/>
    <property type="match status" value="1"/>
</dbReference>
<feature type="binding site" evidence="7">
    <location>
        <position position="635"/>
    </location>
    <ligand>
        <name>deamido-NAD(+)</name>
        <dbReference type="ChEBI" id="CHEBI:58437"/>
        <note>ligand shared between two neighboring subunits</note>
    </ligand>
</feature>
<dbReference type="EC" id="6.3.5.1" evidence="7 8"/>
<comment type="catalytic activity">
    <reaction evidence="7 8">
        <text>deamido-NAD(+) + L-glutamine + ATP + H2O = L-glutamate + AMP + diphosphate + NAD(+) + H(+)</text>
        <dbReference type="Rhea" id="RHEA:24384"/>
        <dbReference type="ChEBI" id="CHEBI:15377"/>
        <dbReference type="ChEBI" id="CHEBI:15378"/>
        <dbReference type="ChEBI" id="CHEBI:29985"/>
        <dbReference type="ChEBI" id="CHEBI:30616"/>
        <dbReference type="ChEBI" id="CHEBI:33019"/>
        <dbReference type="ChEBI" id="CHEBI:57540"/>
        <dbReference type="ChEBI" id="CHEBI:58359"/>
        <dbReference type="ChEBI" id="CHEBI:58437"/>
        <dbReference type="ChEBI" id="CHEBI:456215"/>
        <dbReference type="EC" id="6.3.5.1"/>
    </reaction>
</comment>
<evidence type="ECO:0000256" key="7">
    <source>
        <dbReference type="HAMAP-Rule" id="MF_02090"/>
    </source>
</evidence>
<evidence type="ECO:0000256" key="2">
    <source>
        <dbReference type="ARBA" id="ARBA00007145"/>
    </source>
</evidence>
<evidence type="ECO:0000313" key="11">
    <source>
        <dbReference type="EMBL" id="SHJ27489.1"/>
    </source>
</evidence>
<feature type="binding site" evidence="7">
    <location>
        <position position="501"/>
    </location>
    <ligand>
        <name>ATP</name>
        <dbReference type="ChEBI" id="CHEBI:30616"/>
    </ligand>
</feature>
<dbReference type="InterPro" id="IPR014445">
    <property type="entry name" value="Gln-dep_NAD_synthase"/>
</dbReference>
<evidence type="ECO:0000256" key="5">
    <source>
        <dbReference type="ARBA" id="ARBA00022840"/>
    </source>
</evidence>
<dbReference type="SUPFAM" id="SSF52402">
    <property type="entry name" value="Adenine nucleotide alpha hydrolases-like"/>
    <property type="match status" value="1"/>
</dbReference>
<dbReference type="PANTHER" id="PTHR23090">
    <property type="entry name" value="NH 3 /GLUTAMINE-DEPENDENT NAD + SYNTHETASE"/>
    <property type="match status" value="1"/>
</dbReference>
<dbReference type="HAMAP" id="MF_02090">
    <property type="entry name" value="NadE_glutamine_dep"/>
    <property type="match status" value="1"/>
</dbReference>
<evidence type="ECO:0000256" key="9">
    <source>
        <dbReference type="RuleBase" id="RU003811"/>
    </source>
</evidence>
<feature type="domain" description="CN hydrolase" evidence="10">
    <location>
        <begin position="28"/>
        <end position="287"/>
    </location>
</feature>
<dbReference type="Gene3D" id="3.60.110.10">
    <property type="entry name" value="Carbon-nitrogen hydrolase"/>
    <property type="match status" value="1"/>
</dbReference>
<dbReference type="STRING" id="1123071.SAMN02745181_1626"/>
<evidence type="ECO:0000256" key="1">
    <source>
        <dbReference type="ARBA" id="ARBA00005188"/>
    </source>
</evidence>
<comment type="similarity">
    <text evidence="9">Belongs to the NAD synthetase family.</text>
</comment>
<proteinExistence type="inferred from homology"/>
<dbReference type="AlphaFoldDB" id="A0A1M6HZ20"/>
<dbReference type="PIRSF" id="PIRSF006630">
    <property type="entry name" value="NADS_GAT"/>
    <property type="match status" value="1"/>
</dbReference>
<evidence type="ECO:0000256" key="4">
    <source>
        <dbReference type="ARBA" id="ARBA00022741"/>
    </source>
</evidence>
<feature type="active site" description="For glutaminase activity" evidence="7">
    <location>
        <position position="135"/>
    </location>
</feature>
<comment type="pathway">
    <text evidence="1 7 8">Cofactor biosynthesis; NAD(+) biosynthesis; NAD(+) from deamido-NAD(+) (L-Gln route): step 1/1.</text>
</comment>
<evidence type="ECO:0000313" key="12">
    <source>
        <dbReference type="Proteomes" id="UP000184510"/>
    </source>
</evidence>
<sequence>MLAVIYKVQCRRRGDVVEPYLKLDMKTIHVAAASVNQIPLDWEGNLSRILKVIEEARGLGVSMLCLPELALTGYGCEDAFMMPNTVERAEQMLGAVKAASEGMVIAVGLPWRHHHTMFNVAAVLANGELLGLVGKQHLAGDGLHYEPRWFSEWPRNEVVVTTCLGQEVLLGDLMFEVGGIRFGFEICEDAWSADRPGSALSAYGLDFVLNPSASHFAFGKQRLRERFVNEGARAYGCAYIYANLLGNESGRVVFDGGPMISNAGDLVSYGDRFSFKDHTLITANVDVEVNRTKQVATASRRVEVSDHVGLVQSYWELPADHKAPSPHVDRPEWSKEEEFAHAIGLALFDYMRKSYSRGFVVSLSGGADSSAVSCLVKIALDLALSELGENGVRERLQYMQLSESSADWMKALLVCVYQASKHSGDATEQSAEELAKYLGAEYQIWEIADLVEGYTSMVSKGLGRELTWETDDVPLQNIQARVRAPGIWMLANVRSALLLATSNRSEAAVGYATMDGDTCGGLSPVAGIDKAFLREWLVWLETVGSERIQQVPALNYVNNLQPTAELRPADHGQTDEGDLMPYPVLDAIERAAIRDKRAPQDVLTLMGDRFDQYEHEQLKQWVIKFFRLWSRNQWKRERYAPSFHVDDENLDPKTWCRFPILSGGFQKELSELQ</sequence>
<dbReference type="InterPro" id="IPR014729">
    <property type="entry name" value="Rossmann-like_a/b/a_fold"/>
</dbReference>
<organism evidence="11 12">
    <name type="scientific">Rubritalea squalenifaciens DSM 18772</name>
    <dbReference type="NCBI Taxonomy" id="1123071"/>
    <lineage>
        <taxon>Bacteria</taxon>
        <taxon>Pseudomonadati</taxon>
        <taxon>Verrucomicrobiota</taxon>
        <taxon>Verrucomicrobiia</taxon>
        <taxon>Verrucomicrobiales</taxon>
        <taxon>Rubritaleaceae</taxon>
        <taxon>Rubritalea</taxon>
    </lineage>
</organism>
<comment type="similarity">
    <text evidence="2 7 8">In the C-terminal section; belongs to the NAD synthetase family.</text>
</comment>
<dbReference type="Gene3D" id="3.40.50.620">
    <property type="entry name" value="HUPs"/>
    <property type="match status" value="1"/>
</dbReference>
<dbReference type="EMBL" id="FQYR01000003">
    <property type="protein sequence ID" value="SHJ27489.1"/>
    <property type="molecule type" value="Genomic_DNA"/>
</dbReference>
<dbReference type="PANTHER" id="PTHR23090:SF9">
    <property type="entry name" value="GLUTAMINE-DEPENDENT NAD(+) SYNTHETASE"/>
    <property type="match status" value="1"/>
</dbReference>
<feature type="binding site" evidence="7">
    <location>
        <position position="477"/>
    </location>
    <ligand>
        <name>deamido-NAD(+)</name>
        <dbReference type="ChEBI" id="CHEBI:58437"/>
        <note>ligand shared between two neighboring subunits</note>
    </ligand>
</feature>
<feature type="binding site" evidence="7">
    <location>
        <position position="220"/>
    </location>
    <ligand>
        <name>L-glutamine</name>
        <dbReference type="ChEBI" id="CHEBI:58359"/>
    </ligand>
</feature>
<dbReference type="UniPathway" id="UPA00253">
    <property type="reaction ID" value="UER00334"/>
</dbReference>
<dbReference type="Proteomes" id="UP000184510">
    <property type="component" value="Unassembled WGS sequence"/>
</dbReference>
<evidence type="ECO:0000256" key="6">
    <source>
        <dbReference type="ARBA" id="ARBA00023027"/>
    </source>
</evidence>
<dbReference type="InterPro" id="IPR003010">
    <property type="entry name" value="C-N_Hydrolase"/>
</dbReference>
<dbReference type="PROSITE" id="PS50263">
    <property type="entry name" value="CN_HYDROLASE"/>
    <property type="match status" value="1"/>
</dbReference>
<dbReference type="InParanoid" id="A0A1M6HZ20"/>
<dbReference type="GO" id="GO:0005737">
    <property type="term" value="C:cytoplasm"/>
    <property type="evidence" value="ECO:0007669"/>
    <property type="project" value="InterPro"/>
</dbReference>
<feature type="binding site" evidence="7">
    <location>
        <position position="506"/>
    </location>
    <ligand>
        <name>deamido-NAD(+)</name>
        <dbReference type="ChEBI" id="CHEBI:58437"/>
        <note>ligand shared between two neighboring subunits</note>
    </ligand>
</feature>
<dbReference type="CDD" id="cd00553">
    <property type="entry name" value="NAD_synthase"/>
    <property type="match status" value="1"/>
</dbReference>
<dbReference type="InterPro" id="IPR022310">
    <property type="entry name" value="NAD/GMP_synthase"/>
</dbReference>
<keyword evidence="12" id="KW-1185">Reference proteome</keyword>
<keyword evidence="5 7" id="KW-0067">ATP-binding</keyword>
<dbReference type="GO" id="GO:0004359">
    <property type="term" value="F:glutaminase activity"/>
    <property type="evidence" value="ECO:0007669"/>
    <property type="project" value="InterPro"/>
</dbReference>
<feature type="binding site" evidence="7">
    <location>
        <position position="214"/>
    </location>
    <ligand>
        <name>L-glutamine</name>
        <dbReference type="ChEBI" id="CHEBI:58359"/>
    </ligand>
</feature>
<dbReference type="GO" id="GO:0008795">
    <property type="term" value="F:NAD+ synthase activity"/>
    <property type="evidence" value="ECO:0007669"/>
    <property type="project" value="UniProtKB-UniRule"/>
</dbReference>
<accession>A0A1M6HZ20</accession>
<dbReference type="GO" id="GO:0005524">
    <property type="term" value="F:ATP binding"/>
    <property type="evidence" value="ECO:0007669"/>
    <property type="project" value="UniProtKB-UniRule"/>
</dbReference>
<evidence type="ECO:0000256" key="8">
    <source>
        <dbReference type="PIRNR" id="PIRNR006630"/>
    </source>
</evidence>
<dbReference type="Pfam" id="PF00795">
    <property type="entry name" value="CN_hydrolase"/>
    <property type="match status" value="1"/>
</dbReference>
<dbReference type="GO" id="GO:0003952">
    <property type="term" value="F:NAD+ synthase (glutamine-hydrolyzing) activity"/>
    <property type="evidence" value="ECO:0007669"/>
    <property type="project" value="UniProtKB-UniRule"/>
</dbReference>
<dbReference type="InterPro" id="IPR003694">
    <property type="entry name" value="NAD_synthase"/>
</dbReference>
<comment type="function">
    <text evidence="7">Catalyzes the ATP-dependent amidation of deamido-NAD to form NAD. Uses L-glutamine as a nitrogen source.</text>
</comment>
<feature type="active site" description="Nucleophile; for glutaminase activity" evidence="7">
    <location>
        <position position="187"/>
    </location>
</feature>
<dbReference type="GO" id="GO:0009435">
    <property type="term" value="P:NAD+ biosynthetic process"/>
    <property type="evidence" value="ECO:0007669"/>
    <property type="project" value="UniProtKB-UniRule"/>
</dbReference>
<dbReference type="CDD" id="cd07570">
    <property type="entry name" value="GAT_Gln-NAD-synth"/>
    <property type="match status" value="1"/>
</dbReference>
<dbReference type="InterPro" id="IPR036526">
    <property type="entry name" value="C-N_Hydrolase_sf"/>
</dbReference>
<name>A0A1M6HZ20_9BACT</name>
<feature type="active site" description="Proton acceptor; for glutaminase activity" evidence="7">
    <location>
        <position position="68"/>
    </location>
</feature>
<evidence type="ECO:0000256" key="3">
    <source>
        <dbReference type="ARBA" id="ARBA00022598"/>
    </source>
</evidence>
<keyword evidence="3 7" id="KW-0436">Ligase</keyword>
<keyword evidence="4 7" id="KW-0547">Nucleotide-binding</keyword>